<reference evidence="4 5" key="2">
    <citation type="submission" date="2018-11" db="EMBL/GenBank/DDBJ databases">
        <authorList>
            <consortium name="Pathogen Informatics"/>
        </authorList>
    </citation>
    <scope>NUCLEOTIDE SEQUENCE [LARGE SCALE GENOMIC DNA]</scope>
</reference>
<dbReference type="Proteomes" id="UP000270296">
    <property type="component" value="Unassembled WGS sequence"/>
</dbReference>
<dbReference type="GO" id="GO:0006406">
    <property type="term" value="P:mRNA export from nucleus"/>
    <property type="evidence" value="ECO:0007669"/>
    <property type="project" value="TreeGrafter"/>
</dbReference>
<dbReference type="Pfam" id="PF09766">
    <property type="entry name" value="FmiP_Thoc5"/>
    <property type="match status" value="1"/>
</dbReference>
<dbReference type="GO" id="GO:0003729">
    <property type="term" value="F:mRNA binding"/>
    <property type="evidence" value="ECO:0007669"/>
    <property type="project" value="TreeGrafter"/>
</dbReference>
<dbReference type="GO" id="GO:0000445">
    <property type="term" value="C:THO complex part of transcription export complex"/>
    <property type="evidence" value="ECO:0007669"/>
    <property type="project" value="TreeGrafter"/>
</dbReference>
<keyword evidence="5" id="KW-1185">Reference proteome</keyword>
<dbReference type="OrthoDB" id="20582at2759"/>
<gene>
    <name evidence="4" type="ORF">SBAD_LOCUS11930</name>
</gene>
<evidence type="ECO:0000313" key="5">
    <source>
        <dbReference type="Proteomes" id="UP000270296"/>
    </source>
</evidence>
<comment type="subcellular location">
    <subcellularLocation>
        <location evidence="1">Nucleus</location>
    </subcellularLocation>
</comment>
<dbReference type="PANTHER" id="PTHR13375:SF3">
    <property type="entry name" value="THO COMPLEX SUBUNIT 5 HOMOLOG"/>
    <property type="match status" value="1"/>
</dbReference>
<dbReference type="EMBL" id="UZAM01016635">
    <property type="protein sequence ID" value="VDP44116.1"/>
    <property type="molecule type" value="Genomic_DNA"/>
</dbReference>
<name>A0A183J7T2_9BILA</name>
<protein>
    <submittedName>
        <fullName evidence="6">BZIP_Maf domain-containing protein</fullName>
    </submittedName>
</protein>
<organism evidence="6">
    <name type="scientific">Soboliphyme baturini</name>
    <dbReference type="NCBI Taxonomy" id="241478"/>
    <lineage>
        <taxon>Eukaryota</taxon>
        <taxon>Metazoa</taxon>
        <taxon>Ecdysozoa</taxon>
        <taxon>Nematoda</taxon>
        <taxon>Enoplea</taxon>
        <taxon>Dorylaimia</taxon>
        <taxon>Dioctophymatida</taxon>
        <taxon>Dioctophymatoidea</taxon>
        <taxon>Soboliphymatidae</taxon>
        <taxon>Soboliphyme</taxon>
    </lineage>
</organism>
<keyword evidence="3" id="KW-0539">Nucleus</keyword>
<evidence type="ECO:0000256" key="1">
    <source>
        <dbReference type="ARBA" id="ARBA00004123"/>
    </source>
</evidence>
<comment type="similarity">
    <text evidence="2">Belongs to the THOC5 family.</text>
</comment>
<evidence type="ECO:0000313" key="4">
    <source>
        <dbReference type="EMBL" id="VDP44116.1"/>
    </source>
</evidence>
<dbReference type="InterPro" id="IPR019163">
    <property type="entry name" value="THO_Thoc5"/>
</dbReference>
<proteinExistence type="inferred from homology"/>
<sequence>MLLDQYSKCDIADEEVDFVRNLREEIVLDLLKLRKCNRISQFRNKIAKDKINQERQKVDEQYLKLQNLLYEVSHIENEVVHCLEFKSKKDDIDLIPTEQFYEEAPVSVSKPVWM</sequence>
<dbReference type="PANTHER" id="PTHR13375">
    <property type="entry name" value="FMS INTERACTING PROTEIN"/>
    <property type="match status" value="1"/>
</dbReference>
<evidence type="ECO:0000313" key="6">
    <source>
        <dbReference type="WBParaSite" id="SBAD_0001232701-mRNA-1"/>
    </source>
</evidence>
<dbReference type="WBParaSite" id="SBAD_0001232701-mRNA-1">
    <property type="protein sequence ID" value="SBAD_0001232701-mRNA-1"/>
    <property type="gene ID" value="SBAD_0001232701"/>
</dbReference>
<evidence type="ECO:0000256" key="3">
    <source>
        <dbReference type="ARBA" id="ARBA00023242"/>
    </source>
</evidence>
<reference evidence="6" key="1">
    <citation type="submission" date="2016-06" db="UniProtKB">
        <authorList>
            <consortium name="WormBaseParasite"/>
        </authorList>
    </citation>
    <scope>IDENTIFICATION</scope>
</reference>
<evidence type="ECO:0000256" key="2">
    <source>
        <dbReference type="ARBA" id="ARBA00008044"/>
    </source>
</evidence>
<accession>A0A183J7T2</accession>
<dbReference type="AlphaFoldDB" id="A0A183J7T2"/>